<feature type="domain" description="GspL cytoplasmic actin-ATPase-like" evidence="12">
    <location>
        <begin position="40"/>
        <end position="191"/>
    </location>
</feature>
<dbReference type="NCBIfam" id="TIGR01709">
    <property type="entry name" value="typeII_sec_gspL"/>
    <property type="match status" value="1"/>
</dbReference>
<protein>
    <recommendedName>
        <fullName evidence="10">Type II secretion system protein L</fullName>
        <shortName evidence="10">T2SS protein L</shortName>
    </recommendedName>
</protein>
<evidence type="ECO:0000256" key="9">
    <source>
        <dbReference type="ARBA" id="ARBA00023136"/>
    </source>
</evidence>
<evidence type="ECO:0000259" key="13">
    <source>
        <dbReference type="Pfam" id="PF12693"/>
    </source>
</evidence>
<comment type="function">
    <text evidence="10">Inner membrane component of the type II secretion system required for the energy-dependent secretion of extracellular factors such as proteases and toxins from the periplasm.</text>
</comment>
<feature type="transmembrane region" description="Helical" evidence="11">
    <location>
        <begin position="236"/>
        <end position="255"/>
    </location>
</feature>
<evidence type="ECO:0000313" key="14">
    <source>
        <dbReference type="EMBL" id="GHA08945.1"/>
    </source>
</evidence>
<evidence type="ECO:0000256" key="7">
    <source>
        <dbReference type="ARBA" id="ARBA00022927"/>
    </source>
</evidence>
<dbReference type="InterPro" id="IPR043129">
    <property type="entry name" value="ATPase_NBD"/>
</dbReference>
<reference evidence="14" key="1">
    <citation type="journal article" date="2014" name="Int. J. Syst. Evol. Microbiol.">
        <title>Complete genome sequence of Corynebacterium casei LMG S-19264T (=DSM 44701T), isolated from a smear-ripened cheese.</title>
        <authorList>
            <consortium name="US DOE Joint Genome Institute (JGI-PGF)"/>
            <person name="Walter F."/>
            <person name="Albersmeier A."/>
            <person name="Kalinowski J."/>
            <person name="Ruckert C."/>
        </authorList>
    </citation>
    <scope>NUCLEOTIDE SEQUENCE</scope>
    <source>
        <strain evidence="14">KCTC 12711</strain>
    </source>
</reference>
<accession>A0A918RUE9</accession>
<dbReference type="GO" id="GO:0005886">
    <property type="term" value="C:plasma membrane"/>
    <property type="evidence" value="ECO:0007669"/>
    <property type="project" value="UniProtKB-SubCell"/>
</dbReference>
<dbReference type="SUPFAM" id="SSF53067">
    <property type="entry name" value="Actin-like ATPase domain"/>
    <property type="match status" value="1"/>
</dbReference>
<keyword evidence="15" id="KW-1185">Reference proteome</keyword>
<comment type="caution">
    <text evidence="14">The sequence shown here is derived from an EMBL/GenBank/DDBJ whole genome shotgun (WGS) entry which is preliminary data.</text>
</comment>
<evidence type="ECO:0000313" key="15">
    <source>
        <dbReference type="Proteomes" id="UP000614811"/>
    </source>
</evidence>
<evidence type="ECO:0000256" key="2">
    <source>
        <dbReference type="ARBA" id="ARBA00005318"/>
    </source>
</evidence>
<evidence type="ECO:0000256" key="6">
    <source>
        <dbReference type="ARBA" id="ARBA00022692"/>
    </source>
</evidence>
<dbReference type="InterPro" id="IPR024230">
    <property type="entry name" value="GspL_cyto_dom"/>
</dbReference>
<dbReference type="Pfam" id="PF05134">
    <property type="entry name" value="T2SSL"/>
    <property type="match status" value="1"/>
</dbReference>
<keyword evidence="3 10" id="KW-0813">Transport</keyword>
<keyword evidence="7 10" id="KW-0653">Protein transport</keyword>
<keyword evidence="4" id="KW-1003">Cell membrane</keyword>
<evidence type="ECO:0000256" key="4">
    <source>
        <dbReference type="ARBA" id="ARBA00022475"/>
    </source>
</evidence>
<gene>
    <name evidence="14" type="ORF">GCM10008090_18580</name>
</gene>
<dbReference type="GO" id="GO:0015627">
    <property type="term" value="C:type II protein secretion system complex"/>
    <property type="evidence" value="ECO:0007669"/>
    <property type="project" value="InterPro"/>
</dbReference>
<name>A0A918RUE9_9GAMM</name>
<dbReference type="GO" id="GO:0009276">
    <property type="term" value="C:Gram-negative-bacterium-type cell wall"/>
    <property type="evidence" value="ECO:0007669"/>
    <property type="project" value="InterPro"/>
</dbReference>
<reference evidence="14" key="2">
    <citation type="submission" date="2020-09" db="EMBL/GenBank/DDBJ databases">
        <authorList>
            <person name="Sun Q."/>
            <person name="Kim S."/>
        </authorList>
    </citation>
    <scope>NUCLEOTIDE SEQUENCE</scope>
    <source>
        <strain evidence="14">KCTC 12711</strain>
    </source>
</reference>
<evidence type="ECO:0000256" key="3">
    <source>
        <dbReference type="ARBA" id="ARBA00022448"/>
    </source>
</evidence>
<keyword evidence="6 11" id="KW-0812">Transmembrane</keyword>
<dbReference type="Pfam" id="PF12693">
    <property type="entry name" value="GspL_C"/>
    <property type="match status" value="1"/>
</dbReference>
<dbReference type="PIRSF" id="PIRSF015761">
    <property type="entry name" value="Protein_L"/>
    <property type="match status" value="1"/>
</dbReference>
<feature type="domain" description="GspL periplasmic" evidence="13">
    <location>
        <begin position="241"/>
        <end position="387"/>
    </location>
</feature>
<keyword evidence="9 11" id="KW-0472">Membrane</keyword>
<evidence type="ECO:0000256" key="5">
    <source>
        <dbReference type="ARBA" id="ARBA00022519"/>
    </source>
</evidence>
<proteinExistence type="inferred from homology"/>
<dbReference type="Gene3D" id="3.30.420.380">
    <property type="match status" value="1"/>
</dbReference>
<evidence type="ECO:0000256" key="10">
    <source>
        <dbReference type="PIRNR" id="PIRNR015761"/>
    </source>
</evidence>
<dbReference type="InterPro" id="IPR007812">
    <property type="entry name" value="T2SS_protein-GspL"/>
</dbReference>
<evidence type="ECO:0000259" key="12">
    <source>
        <dbReference type="Pfam" id="PF05134"/>
    </source>
</evidence>
<dbReference type="InterPro" id="IPR025691">
    <property type="entry name" value="GspL_pp_dom"/>
</dbReference>
<sequence length="389" mass="43637">MKIFLNLEPPFEWVRVNGLKVEAFGEVDGLNEYPIGDDDEVVGIVPSEAVTMHRVTLPAKTRKQFATALPYALEEAISEDVENVHFVYPVWKPGEACNVYTVSKQKMREWQAQATENQLPVQQLVPSHAMVPFHEAADCSLALKGEQVIAHNRNGYGISLDRDLLDVWLLDMPVTTTIAVNDESLTEALIAEHPDRDFRHWPFGHKMAHWLEYPWQATVDLWGDKYQPRVRRRRKGAMLIPVILVVGAILLKLGYDTYRYVSLHSEIAAIQREAQNVIKSTFPELGDVPAGSERSLIERAIQQRQSPASKKSVHSALAEVAAVLARNKVTLTSIVYRNEELIVTCLLNSFSQVDLINTQLNARKSISSTLQSSASEDGKVIASYSIRQG</sequence>
<dbReference type="Proteomes" id="UP000614811">
    <property type="component" value="Unassembled WGS sequence"/>
</dbReference>
<evidence type="ECO:0000256" key="8">
    <source>
        <dbReference type="ARBA" id="ARBA00022989"/>
    </source>
</evidence>
<dbReference type="EMBL" id="BMXA01000002">
    <property type="protein sequence ID" value="GHA08945.1"/>
    <property type="molecule type" value="Genomic_DNA"/>
</dbReference>
<keyword evidence="8 11" id="KW-1133">Transmembrane helix</keyword>
<comment type="similarity">
    <text evidence="2 10">Belongs to the GSP L family.</text>
</comment>
<evidence type="ECO:0000256" key="11">
    <source>
        <dbReference type="SAM" id="Phobius"/>
    </source>
</evidence>
<organism evidence="14 15">
    <name type="scientific">Arenicella chitinivorans</name>
    <dbReference type="NCBI Taxonomy" id="1329800"/>
    <lineage>
        <taxon>Bacteria</taxon>
        <taxon>Pseudomonadati</taxon>
        <taxon>Pseudomonadota</taxon>
        <taxon>Gammaproteobacteria</taxon>
        <taxon>Arenicellales</taxon>
        <taxon>Arenicellaceae</taxon>
        <taxon>Arenicella</taxon>
    </lineage>
</organism>
<dbReference type="GO" id="GO:0015628">
    <property type="term" value="P:protein secretion by the type II secretion system"/>
    <property type="evidence" value="ECO:0007669"/>
    <property type="project" value="InterPro"/>
</dbReference>
<evidence type="ECO:0000256" key="1">
    <source>
        <dbReference type="ARBA" id="ARBA00004377"/>
    </source>
</evidence>
<dbReference type="CDD" id="cd24017">
    <property type="entry name" value="ASKHA_T2SSL_N"/>
    <property type="match status" value="1"/>
</dbReference>
<dbReference type="AlphaFoldDB" id="A0A918RUE9"/>
<comment type="subcellular location">
    <subcellularLocation>
        <location evidence="1">Cell inner membrane</location>
        <topology evidence="1">Single-pass membrane protein</topology>
    </subcellularLocation>
</comment>
<keyword evidence="5" id="KW-0997">Cell inner membrane</keyword>
<dbReference type="RefSeq" id="WP_189400098.1">
    <property type="nucleotide sequence ID" value="NZ_BMXA01000002.1"/>
</dbReference>